<dbReference type="PROSITE" id="PS51257">
    <property type="entry name" value="PROKAR_LIPOPROTEIN"/>
    <property type="match status" value="1"/>
</dbReference>
<dbReference type="Proteomes" id="UP001237501">
    <property type="component" value="Unassembled WGS sequence"/>
</dbReference>
<dbReference type="EMBL" id="JAQTJK010000004">
    <property type="protein sequence ID" value="MDK2041064.1"/>
    <property type="molecule type" value="Genomic_DNA"/>
</dbReference>
<comment type="caution">
    <text evidence="1">The sequence shown here is derived from an EMBL/GenBank/DDBJ whole genome shotgun (WGS) entry which is preliminary data.</text>
</comment>
<gene>
    <name evidence="1" type="ORF">PT517_04625</name>
</gene>
<protein>
    <recommendedName>
        <fullName evidence="3">Lipoprotein</fullName>
    </recommendedName>
</protein>
<accession>A0AAW6VFX8</accession>
<reference evidence="1" key="2">
    <citation type="submission" date="2023-02" db="EMBL/GenBank/DDBJ databases">
        <authorList>
            <person name="Concha-Toloza M."/>
            <person name="Lopez-Cantillo M."/>
            <person name="Molina-Mora J."/>
            <person name="Collado L."/>
        </authorList>
    </citation>
    <scope>NUCLEOTIDE SEQUENCE</scope>
    <source>
        <strain evidence="1">FR1p153A2</strain>
    </source>
</reference>
<reference evidence="1" key="1">
    <citation type="journal article" date="2023" name="Antibiotics">
        <title>Genomic Characterization of Antibiotic-Resistant Campylobacterales Isolated from Chilean Poultry Meat.</title>
        <authorList>
            <person name="Concha-Toloza M."/>
            <person name="Lopez-Cantillo M."/>
            <person name="Molina-Mora J.A."/>
            <person name="Collado L."/>
        </authorList>
    </citation>
    <scope>NUCLEOTIDE SEQUENCE</scope>
    <source>
        <strain evidence="1">FR1p153A2</strain>
    </source>
</reference>
<evidence type="ECO:0000313" key="2">
    <source>
        <dbReference type="Proteomes" id="UP001237501"/>
    </source>
</evidence>
<proteinExistence type="predicted"/>
<dbReference type="AlphaFoldDB" id="A0AAW6VFX8"/>
<organism evidence="1 2">
    <name type="scientific">Aliarcobacter butzleri</name>
    <dbReference type="NCBI Taxonomy" id="28197"/>
    <lineage>
        <taxon>Bacteria</taxon>
        <taxon>Pseudomonadati</taxon>
        <taxon>Campylobacterota</taxon>
        <taxon>Epsilonproteobacteria</taxon>
        <taxon>Campylobacterales</taxon>
        <taxon>Arcobacteraceae</taxon>
        <taxon>Aliarcobacter</taxon>
    </lineage>
</organism>
<evidence type="ECO:0008006" key="3">
    <source>
        <dbReference type="Google" id="ProtNLM"/>
    </source>
</evidence>
<dbReference type="RefSeq" id="WP_034226957.1">
    <property type="nucleotide sequence ID" value="NZ_CABVRK010000010.1"/>
</dbReference>
<sequence>MKATLKLLFITVLGLFLLTGCRTASLYNVSDSPVEVKKGTSEEQVYKAIKNAGASLGWMITKVKPGLAQGQLNIRKHMAIVDIPYSTTSYSINYRNSSQLDYNAQENTIHQNYNGWVQNLDNAIKIQLNNLAD</sequence>
<evidence type="ECO:0000313" key="1">
    <source>
        <dbReference type="EMBL" id="MDK2041064.1"/>
    </source>
</evidence>
<name>A0AAW6VFX8_9BACT</name>